<evidence type="ECO:0000313" key="4">
    <source>
        <dbReference type="Proteomes" id="UP000541154"/>
    </source>
</evidence>
<feature type="compositionally biased region" description="Low complexity" evidence="1">
    <location>
        <begin position="271"/>
        <end position="282"/>
    </location>
</feature>
<feature type="region of interest" description="Disordered" evidence="1">
    <location>
        <begin position="222"/>
        <end position="318"/>
    </location>
</feature>
<evidence type="ECO:0000256" key="1">
    <source>
        <dbReference type="SAM" id="MobiDB-lite"/>
    </source>
</evidence>
<feature type="compositionally biased region" description="Basic and acidic residues" evidence="1">
    <location>
        <begin position="122"/>
        <end position="150"/>
    </location>
</feature>
<name>A0A8H6E713_PETAA</name>
<keyword evidence="4" id="KW-1185">Reference proteome</keyword>
<dbReference type="Pfam" id="PF20174">
    <property type="entry name" value="DUF6540"/>
    <property type="match status" value="1"/>
</dbReference>
<accession>A0A8H6E713</accession>
<organism evidence="3 4">
    <name type="scientific">Petromyces alliaceus</name>
    <name type="common">Aspergillus alliaceus</name>
    <dbReference type="NCBI Taxonomy" id="209559"/>
    <lineage>
        <taxon>Eukaryota</taxon>
        <taxon>Fungi</taxon>
        <taxon>Dikarya</taxon>
        <taxon>Ascomycota</taxon>
        <taxon>Pezizomycotina</taxon>
        <taxon>Eurotiomycetes</taxon>
        <taxon>Eurotiomycetidae</taxon>
        <taxon>Eurotiales</taxon>
        <taxon>Aspergillaceae</taxon>
        <taxon>Aspergillus</taxon>
        <taxon>Aspergillus subgen. Circumdati</taxon>
    </lineage>
</organism>
<evidence type="ECO:0000259" key="2">
    <source>
        <dbReference type="PROSITE" id="PS50020"/>
    </source>
</evidence>
<gene>
    <name evidence="3" type="ORF">ETB97_012405</name>
</gene>
<feature type="region of interest" description="Disordered" evidence="1">
    <location>
        <begin position="122"/>
        <end position="196"/>
    </location>
</feature>
<dbReference type="PROSITE" id="PS50020">
    <property type="entry name" value="WW_DOMAIN_2"/>
    <property type="match status" value="1"/>
</dbReference>
<dbReference type="SUPFAM" id="SSF51045">
    <property type="entry name" value="WW domain"/>
    <property type="match status" value="1"/>
</dbReference>
<dbReference type="CDD" id="cd00201">
    <property type="entry name" value="WW"/>
    <property type="match status" value="1"/>
</dbReference>
<feature type="compositionally biased region" description="Basic and acidic residues" evidence="1">
    <location>
        <begin position="332"/>
        <end position="354"/>
    </location>
</feature>
<feature type="compositionally biased region" description="Basic and acidic residues" evidence="1">
    <location>
        <begin position="361"/>
        <end position="372"/>
    </location>
</feature>
<reference evidence="3 4" key="1">
    <citation type="submission" date="2019-04" db="EMBL/GenBank/DDBJ databases">
        <title>Aspergillus burnettii sp. nov., novel species from soil in southeast Queensland.</title>
        <authorList>
            <person name="Gilchrist C.L.M."/>
            <person name="Pitt J.I."/>
            <person name="Lange L."/>
            <person name="Lacey H.J."/>
            <person name="Vuong D."/>
            <person name="Midgley D.J."/>
            <person name="Greenfield P."/>
            <person name="Bradbury M."/>
            <person name="Lacey E."/>
            <person name="Busk P.K."/>
            <person name="Pilgaard B."/>
            <person name="Chooi Y.H."/>
            <person name="Piggott A.M."/>
        </authorList>
    </citation>
    <scope>NUCLEOTIDE SEQUENCE [LARGE SCALE GENOMIC DNA]</scope>
    <source>
        <strain evidence="3 4">FRR 5400</strain>
    </source>
</reference>
<dbReference type="Proteomes" id="UP000541154">
    <property type="component" value="Unassembled WGS sequence"/>
</dbReference>
<sequence length="372" mass="41603">MSYTVYLIAESGLPRDHHAIFVETHENGPTTGHIYHVKGNIQEGMAFEDRASEPPEEIPGFCGKEKLGVVQVGEYGRVPGICEGVEVPPKQFQGVRRLYPNMPLRRCQEWVAEAVEALRGEGVLRDGPREETREGKQEKGKEREESEEVNKGYISEGEEGQEEEEEEASAPPLPDEEVPPPLPNEAPPREDDGWEPVWDANVGSYYFYNRLTGVSQWENPRVPDAAAAGPPGVEASASPTEKAASVLGSYNPAIHGDYDPTAPYAQQYEQPPTEATPAGAPGVDQYTAAGAFNRFTGRWQADSQNPEQHNDHNKSYRQMNAFFDVDAAANSHDGRSLRAERSAKKLTKKELKMFKEKRREKKEEKRRAWLRD</sequence>
<protein>
    <recommendedName>
        <fullName evidence="2">WW domain-containing protein</fullName>
    </recommendedName>
</protein>
<feature type="compositionally biased region" description="Acidic residues" evidence="1">
    <location>
        <begin position="156"/>
        <end position="178"/>
    </location>
</feature>
<feature type="domain" description="WW" evidence="2">
    <location>
        <begin position="188"/>
        <end position="222"/>
    </location>
</feature>
<dbReference type="InterPro" id="IPR001202">
    <property type="entry name" value="WW_dom"/>
</dbReference>
<feature type="region of interest" description="Disordered" evidence="1">
    <location>
        <begin position="330"/>
        <end position="372"/>
    </location>
</feature>
<dbReference type="PROSITE" id="PS01159">
    <property type="entry name" value="WW_DOMAIN_1"/>
    <property type="match status" value="1"/>
</dbReference>
<dbReference type="AlphaFoldDB" id="A0A8H6E713"/>
<dbReference type="InterPro" id="IPR036020">
    <property type="entry name" value="WW_dom_sf"/>
</dbReference>
<dbReference type="EMBL" id="SPNV01000088">
    <property type="protein sequence ID" value="KAF5861854.1"/>
    <property type="molecule type" value="Genomic_DNA"/>
</dbReference>
<evidence type="ECO:0000313" key="3">
    <source>
        <dbReference type="EMBL" id="KAF5861854.1"/>
    </source>
</evidence>
<feature type="compositionally biased region" description="Low complexity" evidence="1">
    <location>
        <begin position="222"/>
        <end position="239"/>
    </location>
</feature>
<dbReference type="SMART" id="SM00456">
    <property type="entry name" value="WW"/>
    <property type="match status" value="1"/>
</dbReference>
<comment type="caution">
    <text evidence="3">The sequence shown here is derived from an EMBL/GenBank/DDBJ whole genome shotgun (WGS) entry which is preliminary data.</text>
</comment>
<dbReference type="InterPro" id="IPR046670">
    <property type="entry name" value="DUF6540"/>
</dbReference>
<proteinExistence type="predicted"/>
<dbReference type="Gene3D" id="2.20.70.10">
    <property type="match status" value="1"/>
</dbReference>
<dbReference type="Pfam" id="PF00397">
    <property type="entry name" value="WW"/>
    <property type="match status" value="1"/>
</dbReference>